<accession>A0A8S0QIB0</accession>
<protein>
    <submittedName>
        <fullName evidence="1">Uncharacterized protein</fullName>
    </submittedName>
</protein>
<proteinExistence type="predicted"/>
<dbReference type="Gramene" id="OE9A007121T1">
    <property type="protein sequence ID" value="OE9A007121C1"/>
    <property type="gene ID" value="OE9A007121"/>
</dbReference>
<dbReference type="AlphaFoldDB" id="A0A8S0QIB0"/>
<keyword evidence="2" id="KW-1185">Reference proteome</keyword>
<gene>
    <name evidence="1" type="ORF">OLEA9_A007121</name>
</gene>
<dbReference type="EMBL" id="CACTIH010001866">
    <property type="protein sequence ID" value="CAA2966732.1"/>
    <property type="molecule type" value="Genomic_DNA"/>
</dbReference>
<comment type="caution">
    <text evidence="1">The sequence shown here is derived from an EMBL/GenBank/DDBJ whole genome shotgun (WGS) entry which is preliminary data.</text>
</comment>
<sequence>MCRVPAENHDLQQWCLIGKAAVAFAIGTSLYLELCDSVCMSSAFRTAHQSLAHGGVSSSRAICLHSPTAESLEKGEERVKIERYLGFENEIGDELIEVDQL</sequence>
<organism evidence="1 2">
    <name type="scientific">Olea europaea subsp. europaea</name>
    <dbReference type="NCBI Taxonomy" id="158383"/>
    <lineage>
        <taxon>Eukaryota</taxon>
        <taxon>Viridiplantae</taxon>
        <taxon>Streptophyta</taxon>
        <taxon>Embryophyta</taxon>
        <taxon>Tracheophyta</taxon>
        <taxon>Spermatophyta</taxon>
        <taxon>Magnoliopsida</taxon>
        <taxon>eudicotyledons</taxon>
        <taxon>Gunneridae</taxon>
        <taxon>Pentapetalae</taxon>
        <taxon>asterids</taxon>
        <taxon>lamiids</taxon>
        <taxon>Lamiales</taxon>
        <taxon>Oleaceae</taxon>
        <taxon>Oleeae</taxon>
        <taxon>Olea</taxon>
    </lineage>
</organism>
<evidence type="ECO:0000313" key="2">
    <source>
        <dbReference type="Proteomes" id="UP000594638"/>
    </source>
</evidence>
<dbReference type="Proteomes" id="UP000594638">
    <property type="component" value="Unassembled WGS sequence"/>
</dbReference>
<reference evidence="1 2" key="1">
    <citation type="submission" date="2019-12" db="EMBL/GenBank/DDBJ databases">
        <authorList>
            <person name="Alioto T."/>
            <person name="Alioto T."/>
            <person name="Gomez Garrido J."/>
        </authorList>
    </citation>
    <scope>NUCLEOTIDE SEQUENCE [LARGE SCALE GENOMIC DNA]</scope>
</reference>
<evidence type="ECO:0000313" key="1">
    <source>
        <dbReference type="EMBL" id="CAA2966732.1"/>
    </source>
</evidence>
<name>A0A8S0QIB0_OLEEU</name>